<proteinExistence type="inferred from homology"/>
<organism evidence="3 6">
    <name type="scientific">Myxococcus fulvus</name>
    <dbReference type="NCBI Taxonomy" id="33"/>
    <lineage>
        <taxon>Bacteria</taxon>
        <taxon>Pseudomonadati</taxon>
        <taxon>Myxococcota</taxon>
        <taxon>Myxococcia</taxon>
        <taxon>Myxococcales</taxon>
        <taxon>Cystobacterineae</taxon>
        <taxon>Myxococcaceae</taxon>
        <taxon>Myxococcus</taxon>
    </lineage>
</organism>
<dbReference type="Pfam" id="PF08327">
    <property type="entry name" value="AHSA1"/>
    <property type="match status" value="1"/>
</dbReference>
<evidence type="ECO:0000259" key="2">
    <source>
        <dbReference type="Pfam" id="PF08327"/>
    </source>
</evidence>
<dbReference type="OrthoDB" id="9803476at2"/>
<dbReference type="CDD" id="cd08900">
    <property type="entry name" value="SRPBCC_CalC_Aha1-like_7"/>
    <property type="match status" value="1"/>
</dbReference>
<dbReference type="AlphaFoldDB" id="A0A511THU4"/>
<protein>
    <submittedName>
        <fullName evidence="3">Activator of HSP90 ATPase</fullName>
    </submittedName>
    <submittedName>
        <fullName evidence="4">Uncharacterized conserved protein YndB, AHSA1/START domain</fullName>
    </submittedName>
</protein>
<evidence type="ECO:0000313" key="3">
    <source>
        <dbReference type="EMBL" id="GEN12922.1"/>
    </source>
</evidence>
<dbReference type="SUPFAM" id="SSF55961">
    <property type="entry name" value="Bet v1-like"/>
    <property type="match status" value="1"/>
</dbReference>
<dbReference type="Proteomes" id="UP000321514">
    <property type="component" value="Unassembled WGS sequence"/>
</dbReference>
<comment type="caution">
    <text evidence="3">The sequence shown here is derived from an EMBL/GenBank/DDBJ whole genome shotgun (WGS) entry which is preliminary data.</text>
</comment>
<evidence type="ECO:0000313" key="5">
    <source>
        <dbReference type="Proteomes" id="UP000183760"/>
    </source>
</evidence>
<dbReference type="InterPro" id="IPR023393">
    <property type="entry name" value="START-like_dom_sf"/>
</dbReference>
<dbReference type="STRING" id="1334629.MFUL124B02_10300"/>
<evidence type="ECO:0000256" key="1">
    <source>
        <dbReference type="ARBA" id="ARBA00006817"/>
    </source>
</evidence>
<name>A0A511THU4_MYXFU</name>
<dbReference type="RefSeq" id="WP_074958385.1">
    <property type="nucleotide sequence ID" value="NZ_BJXR01000072.1"/>
</dbReference>
<evidence type="ECO:0000313" key="6">
    <source>
        <dbReference type="Proteomes" id="UP000321514"/>
    </source>
</evidence>
<dbReference type="EMBL" id="BJXR01000072">
    <property type="protein sequence ID" value="GEN12922.1"/>
    <property type="molecule type" value="Genomic_DNA"/>
</dbReference>
<accession>A0A511THU4</accession>
<reference evidence="3 6" key="2">
    <citation type="submission" date="2019-07" db="EMBL/GenBank/DDBJ databases">
        <title>Whole genome shotgun sequence of Myxococcus fulvus NBRC 100333.</title>
        <authorList>
            <person name="Hosoyama A."/>
            <person name="Uohara A."/>
            <person name="Ohji S."/>
            <person name="Ichikawa N."/>
        </authorList>
    </citation>
    <scope>NUCLEOTIDE SEQUENCE [LARGE SCALE GENOMIC DNA]</scope>
    <source>
        <strain evidence="3 6">NBRC 100333</strain>
    </source>
</reference>
<reference evidence="4 5" key="1">
    <citation type="submission" date="2016-10" db="EMBL/GenBank/DDBJ databases">
        <authorList>
            <person name="Varghese N."/>
            <person name="Submissions S."/>
        </authorList>
    </citation>
    <scope>NUCLEOTIDE SEQUENCE [LARGE SCALE GENOMIC DNA]</scope>
    <source>
        <strain evidence="4 5">DSM 16525</strain>
    </source>
</reference>
<evidence type="ECO:0000313" key="4">
    <source>
        <dbReference type="EMBL" id="SEU38570.1"/>
    </source>
</evidence>
<dbReference type="InterPro" id="IPR013538">
    <property type="entry name" value="ASHA1/2-like_C"/>
</dbReference>
<gene>
    <name evidence="3" type="ORF">MFU01_79590</name>
    <name evidence="4" type="ORF">SAMN05443572_113114</name>
</gene>
<dbReference type="Proteomes" id="UP000183760">
    <property type="component" value="Unassembled WGS sequence"/>
</dbReference>
<comment type="similarity">
    <text evidence="1">Belongs to the AHA1 family.</text>
</comment>
<keyword evidence="5" id="KW-1185">Reference proteome</keyword>
<feature type="domain" description="Activator of Hsp90 ATPase homologue 1/2-like C-terminal" evidence="2">
    <location>
        <begin position="18"/>
        <end position="150"/>
    </location>
</feature>
<sequence length="153" mass="17062">MNTPVVHKTFTLERTYPANAARVFKALSDPKKKRRWFAEGEGFVVDSYSLDFKVGGFERTRFRFGDGPPMTNDNVYLDILENQRLVFAYSMTVGGAPLSSSLASMELVPSGSGTLLRFTETTAFLDGKDGSADRKEGTRELLEALARELEQHD</sequence>
<dbReference type="Gene3D" id="3.30.530.20">
    <property type="match status" value="1"/>
</dbReference>
<dbReference type="EMBL" id="FOIB01000013">
    <property type="protein sequence ID" value="SEU38570.1"/>
    <property type="molecule type" value="Genomic_DNA"/>
</dbReference>